<dbReference type="InterPro" id="IPR011766">
    <property type="entry name" value="TPP_enzyme_TPP-bd"/>
</dbReference>
<sequence length="385" mass="41781">MIEKMKIKGTALFQSLSQAGCKFYTGVPDSVLASFIDAIEQAHCNDEVKHIIAANEGNAIAIAAGKWLATGEVPVVYMQNSGIGNAINPLMSLTHECVYRIPMLLIIGWRGHDDRDEPQHLPQGSITPSLLNSMGIQTETLAAEHHAEEVLADALERCRRLQSVIAILLPRDALEPLPASEIIVSGTELYRGEVLGMLLKRIPQNDIIVSSTGFISRDLLHQCRKENRSSDGLFMNVGAMGHTSQIALGIALSLPDRTVWCIEGDGSFLMHLGAAATTANLAPPNLKHVVLDNGVHASVGGMRHAASGLSLSQVASGLGFRQQTEVSEMANLEVLLGLEIHQIPALLIIRISEKPETLMRPDRTLIELRDRFINTLRHSSGEKNA</sequence>
<dbReference type="GO" id="GO:0032923">
    <property type="term" value="P:organic phosphonate biosynthetic process"/>
    <property type="evidence" value="ECO:0007669"/>
    <property type="project" value="InterPro"/>
</dbReference>
<dbReference type="NCBIfam" id="TIGR03297">
    <property type="entry name" value="Ppyr-DeCO2ase"/>
    <property type="match status" value="1"/>
</dbReference>
<dbReference type="PANTHER" id="PTHR42818:SF1">
    <property type="entry name" value="SULFOPYRUVATE DECARBOXYLASE"/>
    <property type="match status" value="1"/>
</dbReference>
<dbReference type="Proteomes" id="UP000006690">
    <property type="component" value="Chromosome"/>
</dbReference>
<feature type="domain" description="Thiamine pyrophosphate enzyme TPP-binding" evidence="4">
    <location>
        <begin position="236"/>
        <end position="308"/>
    </location>
</feature>
<keyword evidence="3" id="KW-0456">Lyase</keyword>
<dbReference type="PATRIC" id="fig|932677.3.peg.2935"/>
<proteinExistence type="predicted"/>
<evidence type="ECO:0000313" key="7">
    <source>
        <dbReference type="Proteomes" id="UP000006690"/>
    </source>
</evidence>
<dbReference type="Gene3D" id="3.40.50.970">
    <property type="match status" value="2"/>
</dbReference>
<evidence type="ECO:0000259" key="4">
    <source>
        <dbReference type="Pfam" id="PF02775"/>
    </source>
</evidence>
<dbReference type="AlphaFoldDB" id="A0A0H3KZK4"/>
<evidence type="ECO:0000256" key="1">
    <source>
        <dbReference type="ARBA" id="ARBA00022793"/>
    </source>
</evidence>
<dbReference type="PANTHER" id="PTHR42818">
    <property type="entry name" value="SULFOPYRUVATE DECARBOXYLASE SUBUNIT ALPHA"/>
    <property type="match status" value="1"/>
</dbReference>
<dbReference type="CDD" id="cd07035">
    <property type="entry name" value="TPP_PYR_POX_like"/>
    <property type="match status" value="1"/>
</dbReference>
<dbReference type="InterPro" id="IPR017684">
    <property type="entry name" value="Phosphono-pyrv_decarboxylase"/>
</dbReference>
<dbReference type="SUPFAM" id="SSF52518">
    <property type="entry name" value="Thiamin diphosphate-binding fold (THDP-binding)"/>
    <property type="match status" value="2"/>
</dbReference>
<keyword evidence="1" id="KW-0210">Decarboxylase</keyword>
<dbReference type="PROSITE" id="PS00187">
    <property type="entry name" value="TPP_ENZYMES"/>
    <property type="match status" value="1"/>
</dbReference>
<dbReference type="InterPro" id="IPR029061">
    <property type="entry name" value="THDP-binding"/>
</dbReference>
<reference evidence="7" key="1">
    <citation type="journal article" date="2012" name="Appl. Microbiol. Biotechnol.">
        <title>The complete genome sequence of Pantoea ananatis AJ13355, an organism with great biotechnological potential.</title>
        <authorList>
            <person name="Hara Y."/>
            <person name="Kadotani N."/>
            <person name="Izui H."/>
            <person name="Katashkina J.I."/>
            <person name="Kuvaeva T.M."/>
            <person name="Andreeva I.G."/>
            <person name="Golubeva L.I."/>
            <person name="Malko D.B."/>
            <person name="Makeev V.J."/>
            <person name="Mashko S.V."/>
            <person name="Kozlov Y.I."/>
        </authorList>
    </citation>
    <scope>NUCLEOTIDE SEQUENCE [LARGE SCALE GENOMIC DNA]</scope>
    <source>
        <strain evidence="7">AJ13355</strain>
    </source>
</reference>
<evidence type="ECO:0000259" key="5">
    <source>
        <dbReference type="Pfam" id="PF02776"/>
    </source>
</evidence>
<feature type="domain" description="Thiamine pyrophosphate enzyme N-terminal TPP-binding" evidence="5">
    <location>
        <begin position="9"/>
        <end position="124"/>
    </location>
</feature>
<dbReference type="Pfam" id="PF02775">
    <property type="entry name" value="TPP_enzyme_C"/>
    <property type="match status" value="1"/>
</dbReference>
<dbReference type="InterPro" id="IPR051818">
    <property type="entry name" value="TPP_dependent_decarboxylase"/>
</dbReference>
<dbReference type="GO" id="GO:0000287">
    <property type="term" value="F:magnesium ion binding"/>
    <property type="evidence" value="ECO:0007669"/>
    <property type="project" value="InterPro"/>
</dbReference>
<dbReference type="Pfam" id="PF02776">
    <property type="entry name" value="TPP_enzyme_N"/>
    <property type="match status" value="1"/>
</dbReference>
<protein>
    <submittedName>
        <fullName evidence="6">Phosphoenolpyruvatedecarboxylase</fullName>
    </submittedName>
</protein>
<dbReference type="EMBL" id="AP012032">
    <property type="protein sequence ID" value="BAK12601.1"/>
    <property type="molecule type" value="Genomic_DNA"/>
</dbReference>
<accession>A0A0H3KZK4</accession>
<evidence type="ECO:0000256" key="3">
    <source>
        <dbReference type="ARBA" id="ARBA00023239"/>
    </source>
</evidence>
<dbReference type="GO" id="GO:0030976">
    <property type="term" value="F:thiamine pyrophosphate binding"/>
    <property type="evidence" value="ECO:0007669"/>
    <property type="project" value="InterPro"/>
</dbReference>
<gene>
    <name evidence="6" type="ordered locus">PAJ_2521</name>
</gene>
<name>A0A0H3KZK4_PANAA</name>
<evidence type="ECO:0000313" key="6">
    <source>
        <dbReference type="EMBL" id="BAK12601.1"/>
    </source>
</evidence>
<dbReference type="GO" id="GO:0033980">
    <property type="term" value="F:phosphonopyruvate decarboxylase activity"/>
    <property type="evidence" value="ECO:0007669"/>
    <property type="project" value="InterPro"/>
</dbReference>
<dbReference type="InterPro" id="IPR000399">
    <property type="entry name" value="TPP-bd_CS"/>
</dbReference>
<dbReference type="eggNOG" id="COG0028">
    <property type="taxonomic scope" value="Bacteria"/>
</dbReference>
<dbReference type="HOGENOM" id="CLU_042853_1_0_6"/>
<organism evidence="6 7">
    <name type="scientific">Pantoea ananatis (strain AJ13355)</name>
    <dbReference type="NCBI Taxonomy" id="932677"/>
    <lineage>
        <taxon>Bacteria</taxon>
        <taxon>Pseudomonadati</taxon>
        <taxon>Pseudomonadota</taxon>
        <taxon>Gammaproteobacteria</taxon>
        <taxon>Enterobacterales</taxon>
        <taxon>Erwiniaceae</taxon>
        <taxon>Pantoea</taxon>
    </lineage>
</organism>
<dbReference type="KEGG" id="paj:PAJ_2521"/>
<dbReference type="InterPro" id="IPR012001">
    <property type="entry name" value="Thiamin_PyroP_enz_TPP-bd_dom"/>
</dbReference>
<keyword evidence="2" id="KW-0786">Thiamine pyrophosphate</keyword>
<evidence type="ECO:0000256" key="2">
    <source>
        <dbReference type="ARBA" id="ARBA00023052"/>
    </source>
</evidence>